<comment type="caution">
    <text evidence="1">The sequence shown here is derived from an EMBL/GenBank/DDBJ whole genome shotgun (WGS) entry which is preliminary data.</text>
</comment>
<protein>
    <submittedName>
        <fullName evidence="1">Uncharacterized protein</fullName>
    </submittedName>
</protein>
<reference evidence="1" key="1">
    <citation type="journal article" date="2014" name="Front. Microbiol.">
        <title>High frequency of phylogenetically diverse reductive dehalogenase-homologous genes in deep subseafloor sedimentary metagenomes.</title>
        <authorList>
            <person name="Kawai M."/>
            <person name="Futagami T."/>
            <person name="Toyoda A."/>
            <person name="Takaki Y."/>
            <person name="Nishi S."/>
            <person name="Hori S."/>
            <person name="Arai W."/>
            <person name="Tsubouchi T."/>
            <person name="Morono Y."/>
            <person name="Uchiyama I."/>
            <person name="Ito T."/>
            <person name="Fujiyama A."/>
            <person name="Inagaki F."/>
            <person name="Takami H."/>
        </authorList>
    </citation>
    <scope>NUCLEOTIDE SEQUENCE</scope>
    <source>
        <strain evidence="1">Expedition CK06-06</strain>
    </source>
</reference>
<accession>X0V008</accession>
<dbReference type="AlphaFoldDB" id="X0V008"/>
<name>X0V008_9ZZZZ</name>
<evidence type="ECO:0000313" key="1">
    <source>
        <dbReference type="EMBL" id="GAG05878.1"/>
    </source>
</evidence>
<gene>
    <name evidence="1" type="ORF">S01H1_36614</name>
</gene>
<dbReference type="EMBL" id="BARS01022949">
    <property type="protein sequence ID" value="GAG05878.1"/>
    <property type="molecule type" value="Genomic_DNA"/>
</dbReference>
<organism evidence="1">
    <name type="scientific">marine sediment metagenome</name>
    <dbReference type="NCBI Taxonomy" id="412755"/>
    <lineage>
        <taxon>unclassified sequences</taxon>
        <taxon>metagenomes</taxon>
        <taxon>ecological metagenomes</taxon>
    </lineage>
</organism>
<proteinExistence type="predicted"/>
<sequence>MVKMFHVEQIHPIMFQIEQNIYIYLIYIIYREYIPKKEVE</sequence>